<dbReference type="Gene3D" id="3.60.10.10">
    <property type="entry name" value="Endonuclease/exonuclease/phosphatase"/>
    <property type="match status" value="1"/>
</dbReference>
<dbReference type="PANTHER" id="PTHR42834">
    <property type="entry name" value="ENDONUCLEASE/EXONUCLEASE/PHOSPHATASE FAMILY PROTEIN (AFU_ORTHOLOGUE AFUA_3G09210)"/>
    <property type="match status" value="1"/>
</dbReference>
<accession>A0A4Q7PFR9</accession>
<comment type="caution">
    <text evidence="2">The sequence shown here is derived from an EMBL/GenBank/DDBJ whole genome shotgun (WGS) entry which is preliminary data.</text>
</comment>
<keyword evidence="3" id="KW-1185">Reference proteome</keyword>
<dbReference type="OrthoDB" id="9802724at2"/>
<name>A0A4Q7PFR9_9FLAO</name>
<organism evidence="2 3">
    <name type="scientific">Aquimarina brevivitae</name>
    <dbReference type="NCBI Taxonomy" id="323412"/>
    <lineage>
        <taxon>Bacteria</taxon>
        <taxon>Pseudomonadati</taxon>
        <taxon>Bacteroidota</taxon>
        <taxon>Flavobacteriia</taxon>
        <taxon>Flavobacteriales</taxon>
        <taxon>Flavobacteriaceae</taxon>
        <taxon>Aquimarina</taxon>
    </lineage>
</organism>
<dbReference type="GO" id="GO:0003824">
    <property type="term" value="F:catalytic activity"/>
    <property type="evidence" value="ECO:0007669"/>
    <property type="project" value="InterPro"/>
</dbReference>
<evidence type="ECO:0000259" key="1">
    <source>
        <dbReference type="Pfam" id="PF19580"/>
    </source>
</evidence>
<sequence length="323" mass="37733">MPKSLFSHHKSTDLFTIAFYNLENLFDTKNDPHTLDDDFLPTSDKQWNDERYSKKLKKLGKAIAKIGVKETRRLPVIVGVAETENLKVLEDLANTKHLRHQNYSVIHYESPDERGIDVGLLYDPKYFTVLDSESIPLYVTNEEGIRDYTRDILYVKGILNEEELHILVNHWPSRREGVDSTEPKRIAAAAQNREIIDDIVAQDPDAKIIIMGDFNDDPNSKSIQHLVQQDLYNPLEHLLTRYEGSLSYRGRWNLFDQIIITHNFHRYQKNLHNFNKADIFNHPDLKIHRGRYKGLPFRTYVGDQYKGGLSDHFPVYLILKFNN</sequence>
<evidence type="ECO:0000313" key="3">
    <source>
        <dbReference type="Proteomes" id="UP000292262"/>
    </source>
</evidence>
<protein>
    <recommendedName>
        <fullName evidence="1">Endonuclease/exonuclease/phosphatase domain-containing protein</fullName>
    </recommendedName>
</protein>
<dbReference type="SUPFAM" id="SSF56219">
    <property type="entry name" value="DNase I-like"/>
    <property type="match status" value="1"/>
</dbReference>
<proteinExistence type="predicted"/>
<evidence type="ECO:0000313" key="2">
    <source>
        <dbReference type="EMBL" id="RZS99353.1"/>
    </source>
</evidence>
<dbReference type="AlphaFoldDB" id="A0A4Q7PFR9"/>
<dbReference type="PANTHER" id="PTHR42834:SF1">
    <property type="entry name" value="ENDONUCLEASE_EXONUCLEASE_PHOSPHATASE FAMILY PROTEIN (AFU_ORTHOLOGUE AFUA_3G09210)"/>
    <property type="match status" value="1"/>
</dbReference>
<reference evidence="2 3" key="1">
    <citation type="submission" date="2019-02" db="EMBL/GenBank/DDBJ databases">
        <title>Genomic Encyclopedia of Type Strains, Phase IV (KMG-IV): sequencing the most valuable type-strain genomes for metagenomic binning, comparative biology and taxonomic classification.</title>
        <authorList>
            <person name="Goeker M."/>
        </authorList>
    </citation>
    <scope>NUCLEOTIDE SEQUENCE [LARGE SCALE GENOMIC DNA]</scope>
    <source>
        <strain evidence="2 3">DSM 17196</strain>
    </source>
</reference>
<gene>
    <name evidence="2" type="ORF">EV197_0563</name>
</gene>
<dbReference type="InterPro" id="IPR036691">
    <property type="entry name" value="Endo/exonu/phosph_ase_sf"/>
</dbReference>
<dbReference type="InterPro" id="IPR005135">
    <property type="entry name" value="Endo/exonuclease/phosphatase"/>
</dbReference>
<dbReference type="Proteomes" id="UP000292262">
    <property type="component" value="Unassembled WGS sequence"/>
</dbReference>
<dbReference type="RefSeq" id="WP_130285200.1">
    <property type="nucleotide sequence ID" value="NZ_SGXE01000001.1"/>
</dbReference>
<dbReference type="EMBL" id="SGXE01000001">
    <property type="protein sequence ID" value="RZS99353.1"/>
    <property type="molecule type" value="Genomic_DNA"/>
</dbReference>
<feature type="domain" description="Endonuclease/exonuclease/phosphatase" evidence="1">
    <location>
        <begin position="16"/>
        <end position="319"/>
    </location>
</feature>
<dbReference type="Pfam" id="PF19580">
    <property type="entry name" value="Exo_endo_phos_3"/>
    <property type="match status" value="1"/>
</dbReference>